<sequence length="369" mass="39681">MAYTLEQCWHRVPGGTAVYGIELAKAIGELNNRDSSSRHDVQLLGVAGRHKAAPLEPYRPPIAVHSLPLAGPYLYESWLRLNWPKVEGATGAVDLVHATSIIPAASGAPLVATIHDLAFLHEPEHFTKRGVGVFQRSLAILRKRATRIICVSQATLDDCLENGFSAEQLRYVPNGVHHVDVDSEQINAVRNKYELPQQYLLFVGTLEPRKNLQRLIDAVETLGPDAPPLVVVGADGWGTEIVAQSRVKMLGFVPSADLAALYAGAAAFCYPSLREGFGLPILEAMSHGVPVVTSLGSSTEEVSGGAAVLVNPNSASSIADGILRALENREALSQSGLTRSRSVTWERTAALTVEVYREVLEETTGASRG</sequence>
<feature type="domain" description="Glycosyltransferase subfamily 4-like N-terminal" evidence="3">
    <location>
        <begin position="14"/>
        <end position="177"/>
    </location>
</feature>
<dbReference type="InterPro" id="IPR001296">
    <property type="entry name" value="Glyco_trans_1"/>
</dbReference>
<dbReference type="Pfam" id="PF13439">
    <property type="entry name" value="Glyco_transf_4"/>
    <property type="match status" value="1"/>
</dbReference>
<feature type="domain" description="Glycosyl transferase family 1" evidence="2">
    <location>
        <begin position="196"/>
        <end position="331"/>
    </location>
</feature>
<dbReference type="CDD" id="cd03809">
    <property type="entry name" value="GT4_MtfB-like"/>
    <property type="match status" value="1"/>
</dbReference>
<evidence type="ECO:0000259" key="3">
    <source>
        <dbReference type="Pfam" id="PF13439"/>
    </source>
</evidence>
<gene>
    <name evidence="4" type="ORF">UFOPK4098_00840</name>
</gene>
<evidence type="ECO:0000313" key="4">
    <source>
        <dbReference type="EMBL" id="CAB5020592.1"/>
    </source>
</evidence>
<dbReference type="Pfam" id="PF00534">
    <property type="entry name" value="Glycos_transf_1"/>
    <property type="match status" value="1"/>
</dbReference>
<dbReference type="GO" id="GO:0009103">
    <property type="term" value="P:lipopolysaccharide biosynthetic process"/>
    <property type="evidence" value="ECO:0007669"/>
    <property type="project" value="TreeGrafter"/>
</dbReference>
<dbReference type="SUPFAM" id="SSF53756">
    <property type="entry name" value="UDP-Glycosyltransferase/glycogen phosphorylase"/>
    <property type="match status" value="1"/>
</dbReference>
<dbReference type="AlphaFoldDB" id="A0A6J7R1H7"/>
<reference evidence="4" key="1">
    <citation type="submission" date="2020-05" db="EMBL/GenBank/DDBJ databases">
        <authorList>
            <person name="Chiriac C."/>
            <person name="Salcher M."/>
            <person name="Ghai R."/>
            <person name="Kavagutti S V."/>
        </authorList>
    </citation>
    <scope>NUCLEOTIDE SEQUENCE</scope>
</reference>
<dbReference type="PANTHER" id="PTHR46401">
    <property type="entry name" value="GLYCOSYLTRANSFERASE WBBK-RELATED"/>
    <property type="match status" value="1"/>
</dbReference>
<evidence type="ECO:0000256" key="1">
    <source>
        <dbReference type="ARBA" id="ARBA00022679"/>
    </source>
</evidence>
<dbReference type="PANTHER" id="PTHR46401:SF2">
    <property type="entry name" value="GLYCOSYLTRANSFERASE WBBK-RELATED"/>
    <property type="match status" value="1"/>
</dbReference>
<dbReference type="GO" id="GO:0016757">
    <property type="term" value="F:glycosyltransferase activity"/>
    <property type="evidence" value="ECO:0007669"/>
    <property type="project" value="InterPro"/>
</dbReference>
<evidence type="ECO:0000259" key="2">
    <source>
        <dbReference type="Pfam" id="PF00534"/>
    </source>
</evidence>
<proteinExistence type="predicted"/>
<name>A0A6J7R1H7_9ZZZZ</name>
<dbReference type="EMBL" id="CAFBPN010000037">
    <property type="protein sequence ID" value="CAB5020592.1"/>
    <property type="molecule type" value="Genomic_DNA"/>
</dbReference>
<protein>
    <submittedName>
        <fullName evidence="4">Unannotated protein</fullName>
    </submittedName>
</protein>
<dbReference type="Gene3D" id="3.40.50.2000">
    <property type="entry name" value="Glycogen Phosphorylase B"/>
    <property type="match status" value="2"/>
</dbReference>
<accession>A0A6J7R1H7</accession>
<dbReference type="InterPro" id="IPR028098">
    <property type="entry name" value="Glyco_trans_4-like_N"/>
</dbReference>
<organism evidence="4">
    <name type="scientific">freshwater metagenome</name>
    <dbReference type="NCBI Taxonomy" id="449393"/>
    <lineage>
        <taxon>unclassified sequences</taxon>
        <taxon>metagenomes</taxon>
        <taxon>ecological metagenomes</taxon>
    </lineage>
</organism>
<keyword evidence="1" id="KW-0808">Transferase</keyword>